<feature type="compositionally biased region" description="Acidic residues" evidence="1">
    <location>
        <begin position="51"/>
        <end position="63"/>
    </location>
</feature>
<protein>
    <submittedName>
        <fullName evidence="3">Conserved protein of uncharacterized function, PE-PGRS family protein (Part2)</fullName>
    </submittedName>
</protein>
<accession>A0A3S4RTZ6</accession>
<dbReference type="InterPro" id="IPR048054">
    <property type="entry name" value="PecA_C"/>
</dbReference>
<dbReference type="Pfam" id="PF20729">
    <property type="entry name" value="PE-PGRS_C"/>
    <property type="match status" value="1"/>
</dbReference>
<evidence type="ECO:0000259" key="2">
    <source>
        <dbReference type="Pfam" id="PF20729"/>
    </source>
</evidence>
<evidence type="ECO:0000313" key="4">
    <source>
        <dbReference type="Proteomes" id="UP000279306"/>
    </source>
</evidence>
<dbReference type="EMBL" id="LR134356">
    <property type="protein sequence ID" value="VEG52376.1"/>
    <property type="molecule type" value="Genomic_DNA"/>
</dbReference>
<feature type="compositionally biased region" description="Basic and acidic residues" evidence="1">
    <location>
        <begin position="41"/>
        <end position="50"/>
    </location>
</feature>
<dbReference type="Proteomes" id="UP000279306">
    <property type="component" value="Chromosome"/>
</dbReference>
<feature type="compositionally biased region" description="Polar residues" evidence="1">
    <location>
        <begin position="30"/>
        <end position="40"/>
    </location>
</feature>
<gene>
    <name evidence="3" type="ORF">NCTC10437_01430</name>
</gene>
<feature type="compositionally biased region" description="Low complexity" evidence="1">
    <location>
        <begin position="1"/>
        <end position="16"/>
    </location>
</feature>
<name>A0A3S4RTZ6_MYCAU</name>
<dbReference type="KEGG" id="mauu:NCTC10437_01430"/>
<dbReference type="GO" id="GO:0004190">
    <property type="term" value="F:aspartic-type endopeptidase activity"/>
    <property type="evidence" value="ECO:0007669"/>
    <property type="project" value="InterPro"/>
</dbReference>
<dbReference type="Gene3D" id="2.40.70.10">
    <property type="entry name" value="Acid Proteases"/>
    <property type="match status" value="1"/>
</dbReference>
<dbReference type="NCBIfam" id="NF038019">
    <property type="entry name" value="PE_process_PecA"/>
    <property type="match status" value="1"/>
</dbReference>
<reference evidence="3 4" key="1">
    <citation type="submission" date="2018-12" db="EMBL/GenBank/DDBJ databases">
        <authorList>
            <consortium name="Pathogen Informatics"/>
        </authorList>
    </citation>
    <scope>NUCLEOTIDE SEQUENCE [LARGE SCALE GENOMIC DNA]</scope>
    <source>
        <strain evidence="3 4">NCTC10437</strain>
    </source>
</reference>
<evidence type="ECO:0000256" key="1">
    <source>
        <dbReference type="SAM" id="MobiDB-lite"/>
    </source>
</evidence>
<evidence type="ECO:0000313" key="3">
    <source>
        <dbReference type="EMBL" id="VEG52376.1"/>
    </source>
</evidence>
<feature type="compositionally biased region" description="Basic and acidic residues" evidence="1">
    <location>
        <begin position="64"/>
        <end position="76"/>
    </location>
</feature>
<feature type="region of interest" description="Disordered" evidence="1">
    <location>
        <begin position="1"/>
        <end position="128"/>
    </location>
</feature>
<feature type="compositionally biased region" description="Acidic residues" evidence="1">
    <location>
        <begin position="101"/>
        <end position="116"/>
    </location>
</feature>
<dbReference type="AlphaFoldDB" id="A0A3S4RTZ6"/>
<proteinExistence type="predicted"/>
<feature type="domain" description="PE cleavage protein A C-terminal" evidence="2">
    <location>
        <begin position="297"/>
        <end position="546"/>
    </location>
</feature>
<sequence length="554" mass="58827">MWSAATAQAAPDDTTASVSAGSTSDRETSKTAGPSSTRSEVASESKATTRDDDDDAADSDAESEDAKGVKSRTHADDDVDRDESDTDVEVDDSDSGPNVDAEAEAEAEADAEDADPADPAAAPASTHAKYTQSLVTLDATVDDDDDDDVAPSIDTVSLALEQITDARDDLKEATWDSGNFLAGLAAMLPQMWLGGAHTSLERWQLNHALLQEQYAATVDNAFAHWVAGQRIEASIQRTIRVQDQLEAAEKFLKVVGLFGPREEMAAIASLVDRASENGLVYQILDVYMENASGIPRINPIIQMSINGGEVVNVLLDTGSYGLVINPQVIGLEQLGPVIARDWACFADCSVPYFYDVYNIPVTVNDDVTSAPSPIKVVTLNTWYALSQTNSDYQGILGIGPNSGRPSAAGRSNPLAFLPGLLGQGVLMDPRRNRAILGPNPYAARVTLDGAPSNPLRVKIGDYDEQLLDTWVDSGGIEGSIPASLVDGATSLPNGTLITVSTPDGVELFSYRTSGKDTPAIDPEATDAILGFTPFAVTPIYTDFTNGGRLVFNYK</sequence>
<organism evidence="3 4">
    <name type="scientific">Mycolicibacterium aurum</name>
    <name type="common">Mycobacterium aurum</name>
    <dbReference type="NCBI Taxonomy" id="1791"/>
    <lineage>
        <taxon>Bacteria</taxon>
        <taxon>Bacillati</taxon>
        <taxon>Actinomycetota</taxon>
        <taxon>Actinomycetes</taxon>
        <taxon>Mycobacteriales</taxon>
        <taxon>Mycobacteriaceae</taxon>
        <taxon>Mycolicibacterium</taxon>
    </lineage>
</organism>
<keyword evidence="4" id="KW-1185">Reference proteome</keyword>
<dbReference type="InterPro" id="IPR021109">
    <property type="entry name" value="Peptidase_aspartic_dom_sf"/>
</dbReference>
<feature type="compositionally biased region" description="Acidic residues" evidence="1">
    <location>
        <begin position="77"/>
        <end position="94"/>
    </location>
</feature>
<dbReference type="STRING" id="1791.GCA_001049355_00383"/>